<feature type="compositionally biased region" description="Basic and acidic residues" evidence="1">
    <location>
        <begin position="80"/>
        <end position="92"/>
    </location>
</feature>
<gene>
    <name evidence="3" type="primary">LOC110973860</name>
</gene>
<feature type="region of interest" description="Disordered" evidence="1">
    <location>
        <begin position="920"/>
        <end position="957"/>
    </location>
</feature>
<protein>
    <submittedName>
        <fullName evidence="3">Uncharacterized protein LOC110973860 isoform X1</fullName>
    </submittedName>
</protein>
<feature type="region of interest" description="Disordered" evidence="1">
    <location>
        <begin position="1208"/>
        <end position="1230"/>
    </location>
</feature>
<proteinExistence type="predicted"/>
<feature type="compositionally biased region" description="Basic and acidic residues" evidence="1">
    <location>
        <begin position="658"/>
        <end position="676"/>
    </location>
</feature>
<feature type="compositionally biased region" description="Basic and acidic residues" evidence="1">
    <location>
        <begin position="155"/>
        <end position="175"/>
    </location>
</feature>
<name>A0A8B7XIU7_ACAPL</name>
<feature type="compositionally biased region" description="Basic and acidic residues" evidence="1">
    <location>
        <begin position="938"/>
        <end position="957"/>
    </location>
</feature>
<feature type="compositionally biased region" description="Acidic residues" evidence="1">
    <location>
        <begin position="698"/>
        <end position="713"/>
    </location>
</feature>
<feature type="compositionally biased region" description="Polar residues" evidence="1">
    <location>
        <begin position="509"/>
        <end position="518"/>
    </location>
</feature>
<feature type="compositionally biased region" description="Basic residues" evidence="1">
    <location>
        <begin position="251"/>
        <end position="261"/>
    </location>
</feature>
<feature type="compositionally biased region" description="Polar residues" evidence="1">
    <location>
        <begin position="2147"/>
        <end position="2157"/>
    </location>
</feature>
<feature type="region of interest" description="Disordered" evidence="1">
    <location>
        <begin position="2059"/>
        <end position="2119"/>
    </location>
</feature>
<feature type="compositionally biased region" description="Basic residues" evidence="1">
    <location>
        <begin position="2077"/>
        <end position="2105"/>
    </location>
</feature>
<feature type="compositionally biased region" description="Low complexity" evidence="1">
    <location>
        <begin position="1125"/>
        <end position="1137"/>
    </location>
</feature>
<feature type="compositionally biased region" description="Polar residues" evidence="1">
    <location>
        <begin position="424"/>
        <end position="441"/>
    </location>
</feature>
<feature type="region of interest" description="Disordered" evidence="1">
    <location>
        <begin position="2144"/>
        <end position="2184"/>
    </location>
</feature>
<dbReference type="KEGG" id="aplc:110973860"/>
<sequence length="2818" mass="304714">MSATVEINALSTGSGSGKYEVNSNVVSDLSAAGDCSAGTPGKYRPLRVQQPACTAAGDPLCSEQESLKITDKNANQDAASDQKSDIQSKDQEQPSLSGDSEFKSRNLEGERGNLIENGNNIDLGDGSKSSAEDLELDSCVCQDANNLEKSYISSKSDHRDGGDFDSEDKAPKAFEDSVATEANKQDHSMYNNSSSPQEEEQEEVGAVKQKSKKKGGLLHLHLPKFGMKRGHGAKGGEGSTSSDPESSPEKHSKKTRKRDKHRKQEEDEDGDAAKVHVANEEDAAVEESCQIPDFEQDKHDKGDFDKDPKEMQGSGHDENIDVAIVTENTVARVVASPAEKQPDQMDMRPEEDAAGQHTGHTADPEPKEEIFNTEDAVAKVTGKDRDEEGAKCGDAAKITSGPTDNEPSSIPSSSLASGDDFYTLPQSSLGSSTDPCNSEISDGQREDSSTTRQGDSSTLGGDDSNLDTETSLGTYRETVDMPSKVVEDSAKTDELLQRPNVIPDDVLDSEQNLEGSVLSSSNQSSFDTDSPSLTGTPELSPKKKSKRRVPLLNVTLPSFGKRHHRLVKSPEQSSDSDRPSSPSKKFSWKKKNPKKAAVSPTSLSCGSTEEKILKDADAGKIEALGAEEKNHSSKEEAQVDFKMDNTSCLPGVPSMTVDHPERRGDDRVVLPSDEKVATGVVSCEIEDAGQEGGPPEHDGEEDPQDPRSDDEEETRGTSNEVQAGDGNEVKTQAVEELQEEELVGEMETSTNVRAEPLLTLSGLQDHSYGESPELASDGREDAKDMQEEDLQRDDEQTGLPEDDTADAQDEESIAVPTGLNLKGNIEMSASLEVNVSSTHHVSSPSDFILTTESFEVGEAVEEDAKVRSPLQDGVTGELAAPEKILAECNQLVADDSVGDVQFTPEMLSEFTKTIDAFEEEEDRDAQLDAGEAKGLTVDARDETERDSQKDVGKVEGLKLDTGGDEEALNVEAEGHFEVCLSDPLANDMESGPVDVGCQMTWENDGDENEDHQKVVGIDGNSVITLDLKCKQEVSEDDDKRSISSSMSSSSSESSAKGTSGEIVIQGVASIEDEATPNIKIQAATQPSEVVEVEDITKVPDAEGLSAPAVGPRSVQLSVGELLPGPDDSTSVEVPSSTVPEIQLHLKELSSDSDAEGEKRIQVVMNEEGSVDTTEEVPSKPVPEVKQKTKSKGFFSGFNFHLPRFRGKRSGKLDVATKSNQPSVGEGKISFSIDKERETCDKIQAESSRVSKASSELDISRRRSAAGYDECVLDNRAPSVPDVSQRELELKRSKKKSFTLPNMHLHLPRFSGKKSPKSPSADKVIFPSAEVTAKPPAIEGNPALEDEVQIEASTCISPVKSCEAEILAENDLEVKMSSTCSQEIAIPEVQHSSFGAVEVEALTALDGIADFSGKEVSIDVSTACGKPQVDGLFVAVPAFVEGDSDLDEGVPSLSSEEIKPAVTANLEANLEADDNSKLQAWGLDVNVPSVVGIQPEVEAKPETNSATRDQDGSPEAKANIPVHVDGNIDVIQTESPAVHSEKADISVGPGVSLSSGGMTEVEVDPPCNDKNDVEVDGEKVEDLQSPIDVNLCLSGSCSADVPVDDDFKSDLPEVAGVKVEGDVMMEEGSDGTLDLKAVGEGEAVDVELSAGLELSAGSRDASLENQVKTADLSTEVEGMIPDMSHRQSKSPDPVNSPTRHRFKLSHLNFSLPKFGGLHPATKKSSSKKSKTVAPPSNEACGVECGVASDDDEQERGFQQVSVIATNDSVEVVPQPVLESELKASFVKPEEDIGVDLEMRFGGLAGKGEDPINTAKDDVRAKLDFDDEIPPEFSANANELEQDCSLSGLHDLGVRLADISFGAQVSPSYPNGDADKDLCECRAGTPSQEDPASSLDLNWEDEVCPKVQVTVPKYRFTDIKGGLSLGVVVSEDGSTHSDTEEKIPRDEEKEAADDTVMYTPKVPDMAMKSAEEHNLEMTSASPQPEALDVNISVETPSAHRKQSTSSHSSAKSASSHNSQTNAGELSKKKGGLLTSLGLPKLHLKLSPQRSKSLDRRAVELEHPVEPRATSPTDPEAGAHAKKPVGKKSKKGRWKLGKSSSKGKHRTRSGGSAERLGTETEKRPLKACKIDIDGNLEGTAEADIYGQPSFELNPQPSTSAGPAASTPVKPALSLNNSSNLAPATPTSTNSLCMEQAVAIHSSPGSPVAPSLAPRRPFGVVVAIDFGTTFSGYAYSFCQEPDDIQIMRKWEGGDPGVTNMKTPTTLLLWPDGEFHSFGFTARDSYHDMDHNEALRWLYFDKFKLALHKDPNLNLETELTAANGQRLPAIKVFEHALRFFREHAVEELCDQSNDGRFDPGEIRWVLTVPAIWKQPAKQFMREAAYRAGLASPSFPEQLLIALEPEAASICIRKLRMRELVPEHLSQRRKWMRDNPEKSNSQVAENIRHGTRYMVVDCGGGTVDITVHEVEEDEGGSLKELHKASGGMYGSVCVDAEFEKLLVEIFGEDFIEEFKIKRPAGWVDLMIAFESRKRNVNPYKNNPLNVSLPFSFIDYYKKYTRETSTVEDAIWNYRSQNVTWSAQVPGMLRFTPEGMQQLFRPAVASIISLVEGLLNEPQLKGVSYLFLAGGFAQSPLLQNQMRKKFASRLRVIIPRDVGLTILKGAVMFGLDPTAVRVRRSRLTYGVGVLNKFVPARHPREKQVVKDKVEWCKDIFDTYVQADQSVAVGDMVTRSYTPAKPSQKAIVINIYCTERDKVDFITDRGVHKCGTLHIDVSDAPPSGASPAKRRELQLTMQFGDTEIKVSALDVPTGKCVKANIDFLSK</sequence>
<feature type="compositionally biased region" description="Low complexity" evidence="1">
    <location>
        <begin position="2001"/>
        <end position="2018"/>
    </location>
</feature>
<dbReference type="Gene3D" id="3.30.420.40">
    <property type="match status" value="1"/>
</dbReference>
<feature type="compositionally biased region" description="Basic and acidic residues" evidence="1">
    <location>
        <begin position="485"/>
        <end position="496"/>
    </location>
</feature>
<feature type="compositionally biased region" description="Basic residues" evidence="1">
    <location>
        <begin position="1719"/>
        <end position="1729"/>
    </location>
</feature>
<dbReference type="PANTHER" id="PTHR14187">
    <property type="entry name" value="ALPHA KINASE/ELONGATION FACTOR 2 KINASE"/>
    <property type="match status" value="1"/>
</dbReference>
<feature type="compositionally biased region" description="Basic and acidic residues" evidence="1">
    <location>
        <begin position="381"/>
        <end position="391"/>
    </location>
</feature>
<feature type="compositionally biased region" description="Acidic residues" evidence="1">
    <location>
        <begin position="800"/>
        <end position="812"/>
    </location>
</feature>
<evidence type="ECO:0000313" key="2">
    <source>
        <dbReference type="Proteomes" id="UP000694845"/>
    </source>
</evidence>
<dbReference type="InterPro" id="IPR043129">
    <property type="entry name" value="ATPase_NBD"/>
</dbReference>
<feature type="compositionally biased region" description="Basic and acidic residues" evidence="1">
    <location>
        <begin position="360"/>
        <end position="370"/>
    </location>
</feature>
<organism evidence="2 3">
    <name type="scientific">Acanthaster planci</name>
    <name type="common">Crown-of-thorns starfish</name>
    <dbReference type="NCBI Taxonomy" id="133434"/>
    <lineage>
        <taxon>Eukaryota</taxon>
        <taxon>Metazoa</taxon>
        <taxon>Echinodermata</taxon>
        <taxon>Eleutherozoa</taxon>
        <taxon>Asterozoa</taxon>
        <taxon>Asteroidea</taxon>
        <taxon>Valvatacea</taxon>
        <taxon>Valvatida</taxon>
        <taxon>Acanthasteridae</taxon>
        <taxon>Acanthaster</taxon>
    </lineage>
</organism>
<feature type="region of interest" description="Disordered" evidence="1">
    <location>
        <begin position="623"/>
        <end position="814"/>
    </location>
</feature>
<feature type="region of interest" description="Disordered" evidence="1">
    <location>
        <begin position="150"/>
        <end position="609"/>
    </location>
</feature>
<feature type="region of interest" description="Disordered" evidence="1">
    <location>
        <begin position="66"/>
        <end position="132"/>
    </location>
</feature>
<feature type="compositionally biased region" description="Basic and acidic residues" evidence="1">
    <location>
        <begin position="776"/>
        <end position="785"/>
    </location>
</feature>
<feature type="compositionally biased region" description="Basic and acidic residues" evidence="1">
    <location>
        <begin position="100"/>
        <end position="113"/>
    </location>
</feature>
<dbReference type="Proteomes" id="UP000694845">
    <property type="component" value="Unplaced"/>
</dbReference>
<dbReference type="OMA" id="EAHEMAP"/>
<feature type="region of interest" description="Disordered" evidence="1">
    <location>
        <begin position="1165"/>
        <end position="1187"/>
    </location>
</feature>
<feature type="region of interest" description="Disordered" evidence="1">
    <location>
        <begin position="1928"/>
        <end position="1956"/>
    </location>
</feature>
<dbReference type="GeneID" id="110973860"/>
<feature type="compositionally biased region" description="Low complexity" evidence="1">
    <location>
        <begin position="1042"/>
        <end position="1054"/>
    </location>
</feature>
<feature type="compositionally biased region" description="Basic and acidic residues" evidence="1">
    <location>
        <begin position="1931"/>
        <end position="1946"/>
    </location>
</feature>
<reference evidence="3" key="1">
    <citation type="submission" date="2025-08" db="UniProtKB">
        <authorList>
            <consortium name="RefSeq"/>
        </authorList>
    </citation>
    <scope>IDENTIFICATION</scope>
</reference>
<feature type="compositionally biased region" description="Polar residues" evidence="1">
    <location>
        <begin position="2170"/>
        <end position="2184"/>
    </location>
</feature>
<feature type="region of interest" description="Disordered" evidence="1">
    <location>
        <begin position="1"/>
        <end position="20"/>
    </location>
</feature>
<evidence type="ECO:0000256" key="1">
    <source>
        <dbReference type="SAM" id="MobiDB-lite"/>
    </source>
</evidence>
<evidence type="ECO:0000313" key="3">
    <source>
        <dbReference type="RefSeq" id="XP_022080724.1"/>
    </source>
</evidence>
<feature type="compositionally biased region" description="Polar residues" evidence="1">
    <location>
        <begin position="450"/>
        <end position="459"/>
    </location>
</feature>
<dbReference type="OrthoDB" id="2963168at2759"/>
<feature type="compositionally biased region" description="Basic and acidic residues" evidence="1">
    <location>
        <begin position="623"/>
        <end position="643"/>
    </location>
</feature>
<dbReference type="SUPFAM" id="SSF53067">
    <property type="entry name" value="Actin-like ATPase domain"/>
    <property type="match status" value="2"/>
</dbReference>
<feature type="region of interest" description="Disordered" evidence="1">
    <location>
        <begin position="1118"/>
        <end position="1137"/>
    </location>
</feature>
<feature type="compositionally biased region" description="Basic and acidic residues" evidence="1">
    <location>
        <begin position="1031"/>
        <end position="1041"/>
    </location>
</feature>
<feature type="compositionally biased region" description="Low complexity" evidence="1">
    <location>
        <begin position="408"/>
        <end position="417"/>
    </location>
</feature>
<keyword evidence="2" id="KW-1185">Reference proteome</keyword>
<dbReference type="RefSeq" id="XP_022080724.1">
    <property type="nucleotide sequence ID" value="XM_022225032.1"/>
</dbReference>
<feature type="compositionally biased region" description="Polar residues" evidence="1">
    <location>
        <begin position="1"/>
        <end position="13"/>
    </location>
</feature>
<dbReference type="PANTHER" id="PTHR14187:SF46">
    <property type="entry name" value="HEAT SHOCK 70 KDA PROTEIN 12A"/>
    <property type="match status" value="1"/>
</dbReference>
<feature type="compositionally biased region" description="Basic and acidic residues" evidence="1">
    <location>
        <begin position="340"/>
        <end position="351"/>
    </location>
</feature>
<feature type="compositionally biased region" description="Basic and acidic residues" evidence="1">
    <location>
        <begin position="295"/>
        <end position="319"/>
    </location>
</feature>
<feature type="region of interest" description="Disordered" evidence="1">
    <location>
        <begin position="1714"/>
        <end position="1737"/>
    </location>
</feature>
<feature type="region of interest" description="Disordered" evidence="1">
    <location>
        <begin position="1993"/>
        <end position="2024"/>
    </location>
</feature>
<feature type="region of interest" description="Disordered" evidence="1">
    <location>
        <begin position="1031"/>
        <end position="1060"/>
    </location>
</feature>
<accession>A0A8B7XIU7</accession>
<feature type="compositionally biased region" description="Low complexity" evidence="1">
    <location>
        <begin position="519"/>
        <end position="532"/>
    </location>
</feature>